<comment type="caution">
    <text evidence="1">The sequence shown here is derived from an EMBL/GenBank/DDBJ whole genome shotgun (WGS) entry which is preliminary data.</text>
</comment>
<proteinExistence type="predicted"/>
<evidence type="ECO:0000313" key="1">
    <source>
        <dbReference type="EMBL" id="PIM98158.1"/>
    </source>
</evidence>
<name>A0A2G9FYM3_9LAMI</name>
<dbReference type="Proteomes" id="UP000231279">
    <property type="component" value="Unassembled WGS sequence"/>
</dbReference>
<organism evidence="1 2">
    <name type="scientific">Handroanthus impetiginosus</name>
    <dbReference type="NCBI Taxonomy" id="429701"/>
    <lineage>
        <taxon>Eukaryota</taxon>
        <taxon>Viridiplantae</taxon>
        <taxon>Streptophyta</taxon>
        <taxon>Embryophyta</taxon>
        <taxon>Tracheophyta</taxon>
        <taxon>Spermatophyta</taxon>
        <taxon>Magnoliopsida</taxon>
        <taxon>eudicotyledons</taxon>
        <taxon>Gunneridae</taxon>
        <taxon>Pentapetalae</taxon>
        <taxon>asterids</taxon>
        <taxon>lamiids</taxon>
        <taxon>Lamiales</taxon>
        <taxon>Bignoniaceae</taxon>
        <taxon>Crescentiina</taxon>
        <taxon>Tabebuia alliance</taxon>
        <taxon>Handroanthus</taxon>
    </lineage>
</organism>
<dbReference type="AlphaFoldDB" id="A0A2G9FYM3"/>
<dbReference type="Gene3D" id="1.20.5.4130">
    <property type="match status" value="1"/>
</dbReference>
<dbReference type="EMBL" id="NKXS01008696">
    <property type="protein sequence ID" value="PIM98158.1"/>
    <property type="molecule type" value="Genomic_DNA"/>
</dbReference>
<evidence type="ECO:0000313" key="2">
    <source>
        <dbReference type="Proteomes" id="UP000231279"/>
    </source>
</evidence>
<keyword evidence="2" id="KW-1185">Reference proteome</keyword>
<protein>
    <submittedName>
        <fullName evidence="1">Uncharacterized protein</fullName>
    </submittedName>
</protein>
<gene>
    <name evidence="1" type="ORF">CDL12_29364</name>
</gene>
<reference evidence="2" key="1">
    <citation type="journal article" date="2018" name="Gigascience">
        <title>Genome assembly of the Pink Ipe (Handroanthus impetiginosus, Bignoniaceae), a highly valued, ecologically keystone Neotropical timber forest tree.</title>
        <authorList>
            <person name="Silva-Junior O.B."/>
            <person name="Grattapaglia D."/>
            <person name="Novaes E."/>
            <person name="Collevatti R.G."/>
        </authorList>
    </citation>
    <scope>NUCLEOTIDE SEQUENCE [LARGE SCALE GENOMIC DNA]</scope>
    <source>
        <strain evidence="2">cv. UFG-1</strain>
    </source>
</reference>
<sequence length="146" mass="16733">MQDLEQLLSSYQDLPCPFTKEEVEILYHNVSLMDSLLRDSSGESYNREFMNEVSEERICDVARKAGHYVDFWAVECLEKLTTRRIIRVIDLIEDGASINEVTKKTGGRTLNEITEEIVSIKEELQKIHGDREVPDLEVTSSPGKLN</sequence>
<accession>A0A2G9FYM3</accession>